<sequence>MEMFILRCDSIADWCIHQILCVFN</sequence>
<proteinExistence type="predicted"/>
<accession>A0A0A9A9N6</accession>
<dbReference type="AlphaFoldDB" id="A0A0A9A9N6"/>
<organism evidence="1">
    <name type="scientific">Arundo donax</name>
    <name type="common">Giant reed</name>
    <name type="synonym">Donax arundinaceus</name>
    <dbReference type="NCBI Taxonomy" id="35708"/>
    <lineage>
        <taxon>Eukaryota</taxon>
        <taxon>Viridiplantae</taxon>
        <taxon>Streptophyta</taxon>
        <taxon>Embryophyta</taxon>
        <taxon>Tracheophyta</taxon>
        <taxon>Spermatophyta</taxon>
        <taxon>Magnoliopsida</taxon>
        <taxon>Liliopsida</taxon>
        <taxon>Poales</taxon>
        <taxon>Poaceae</taxon>
        <taxon>PACMAD clade</taxon>
        <taxon>Arundinoideae</taxon>
        <taxon>Arundineae</taxon>
        <taxon>Arundo</taxon>
    </lineage>
</organism>
<protein>
    <submittedName>
        <fullName evidence="1">Uncharacterized protein</fullName>
    </submittedName>
</protein>
<dbReference type="EMBL" id="GBRH01251287">
    <property type="protein sequence ID" value="JAD46608.1"/>
    <property type="molecule type" value="Transcribed_RNA"/>
</dbReference>
<evidence type="ECO:0000313" key="1">
    <source>
        <dbReference type="EMBL" id="JAD46608.1"/>
    </source>
</evidence>
<name>A0A0A9A9N6_ARUDO</name>
<reference evidence="1" key="2">
    <citation type="journal article" date="2015" name="Data Brief">
        <title>Shoot transcriptome of the giant reed, Arundo donax.</title>
        <authorList>
            <person name="Barrero R.A."/>
            <person name="Guerrero F.D."/>
            <person name="Moolhuijzen P."/>
            <person name="Goolsby J.A."/>
            <person name="Tidwell J."/>
            <person name="Bellgard S.E."/>
            <person name="Bellgard M.I."/>
        </authorList>
    </citation>
    <scope>NUCLEOTIDE SEQUENCE</scope>
    <source>
        <tissue evidence="1">Shoot tissue taken approximately 20 cm above the soil surface</tissue>
    </source>
</reference>
<reference evidence="1" key="1">
    <citation type="submission" date="2014-09" db="EMBL/GenBank/DDBJ databases">
        <authorList>
            <person name="Magalhaes I.L.F."/>
            <person name="Oliveira U."/>
            <person name="Santos F.R."/>
            <person name="Vidigal T.H.D.A."/>
            <person name="Brescovit A.D."/>
            <person name="Santos A.J."/>
        </authorList>
    </citation>
    <scope>NUCLEOTIDE SEQUENCE</scope>
    <source>
        <tissue evidence="1">Shoot tissue taken approximately 20 cm above the soil surface</tissue>
    </source>
</reference>